<evidence type="ECO:0000313" key="1">
    <source>
        <dbReference type="EMBL" id="VDM88908.1"/>
    </source>
</evidence>
<accession>A0A447GEM2</accession>
<proteinExistence type="predicted"/>
<dbReference type="EMBL" id="LR130759">
    <property type="protein sequence ID" value="VDM88908.1"/>
    <property type="molecule type" value="Genomic_DNA"/>
</dbReference>
<keyword evidence="2" id="KW-1185">Reference proteome</keyword>
<dbReference type="Proteomes" id="UP000269998">
    <property type="component" value="Chromosome"/>
</dbReference>
<organism evidence="1 2">
    <name type="scientific">Mycobacterium basiliense</name>
    <dbReference type="NCBI Taxonomy" id="2094119"/>
    <lineage>
        <taxon>Bacteria</taxon>
        <taxon>Bacillati</taxon>
        <taxon>Actinomycetota</taxon>
        <taxon>Actinomycetes</taxon>
        <taxon>Mycobacteriales</taxon>
        <taxon>Mycobacteriaceae</taxon>
        <taxon>Mycobacterium</taxon>
    </lineage>
</organism>
<gene>
    <name evidence="1" type="ORF">MB901379_02474</name>
</gene>
<dbReference type="AlphaFoldDB" id="A0A447GEM2"/>
<name>A0A447GEM2_9MYCO</name>
<protein>
    <submittedName>
        <fullName evidence="1">Uncharacterized protein</fullName>
    </submittedName>
</protein>
<reference evidence="2" key="1">
    <citation type="submission" date="2018-02" db="EMBL/GenBank/DDBJ databases">
        <authorList>
            <person name="Seth-Smith MB H."/>
            <person name="Seth-Smith H."/>
        </authorList>
    </citation>
    <scope>NUCLEOTIDE SEQUENCE [LARGE SCALE GENOMIC DNA]</scope>
</reference>
<sequence>MMGTEITVTLAIVSGSFSTIQARNTSRAD</sequence>
<evidence type="ECO:0000313" key="2">
    <source>
        <dbReference type="Proteomes" id="UP000269998"/>
    </source>
</evidence>
<dbReference type="KEGG" id="mbai:MB901379_02474"/>